<accession>A0ABY1UBT5</accession>
<keyword evidence="2" id="KW-1185">Reference proteome</keyword>
<evidence type="ECO:0000313" key="1">
    <source>
        <dbReference type="EMBL" id="SOS28662.1"/>
    </source>
</evidence>
<name>A0ABY1UBT5_PSESX</name>
<dbReference type="Proteomes" id="UP000239665">
    <property type="component" value="Chromosome 1"/>
</dbReference>
<proteinExistence type="predicted"/>
<sequence>MDAVECGIDLSAWKDLVENHFFVDDLQLKISAKRKLQSLNFAQRGQLLSALTQNDMRPWRSVLHEPQSTLLGCAFQEGQQRYQSIKRLMSWGLSQKQAEHFYERHGADACMEPLGRLKALLTESSSHQIRLAASLTDATLSCDHRALLDLMSWLREQGRRGCTLVQIRELPKGSGKALNLSAEWGWVLVNGEHCQLASHAMLQVAIRRQLERLASTFFPTYTPQEIQFSYSRYSQVIASHDHPELQEEVTAVINSRFSVVAAQDIPSICEFANQLSGTLQILYAPAPVVAVYSSAMLSVYVHCTECEAVPFFQLPADLGDYTTIIMTDSHCLSLSDFLVALKAIPATSRVILIDQRPMLPEQPPHFLDDLKNYYQAIPIQSQHTSKAQSRLLHQILDNRDLRFDVYQAERWCLTSASEIFISDCPSVVAAINQHLRRVRSPVILETREANFRKHDRIWLQPAYGIKWDPFICTIRSVSAKGLFVSMGDHYRILTAEFIEGAIVSLAFATSPEVAVKAGARSAVLVVKPSAKQAWMDYLTGYKVEVKQVYVHDQPQAIQATKMTYQRLAPLVE</sequence>
<dbReference type="EMBL" id="LT963402">
    <property type="protein sequence ID" value="SOS28662.1"/>
    <property type="molecule type" value="Genomic_DNA"/>
</dbReference>
<evidence type="ECO:0008006" key="3">
    <source>
        <dbReference type="Google" id="ProtNLM"/>
    </source>
</evidence>
<evidence type="ECO:0000313" key="2">
    <source>
        <dbReference type="Proteomes" id="UP000239665"/>
    </source>
</evidence>
<protein>
    <recommendedName>
        <fullName evidence="3">PilZ domain-containing protein</fullName>
    </recommendedName>
</protein>
<organism evidence="1 2">
    <name type="scientific">Pseudomonas syringae pv. avii</name>
    <dbReference type="NCBI Taxonomy" id="663959"/>
    <lineage>
        <taxon>Bacteria</taxon>
        <taxon>Pseudomonadati</taxon>
        <taxon>Pseudomonadota</taxon>
        <taxon>Gammaproteobacteria</taxon>
        <taxon>Pseudomonadales</taxon>
        <taxon>Pseudomonadaceae</taxon>
        <taxon>Pseudomonas</taxon>
        <taxon>Pseudomonas syringae</taxon>
    </lineage>
</organism>
<gene>
    <name evidence="1" type="ORF">CFBP3846_04268</name>
</gene>
<dbReference type="RefSeq" id="WP_231993700.1">
    <property type="nucleotide sequence ID" value="NZ_LT963402.1"/>
</dbReference>
<reference evidence="1 2" key="1">
    <citation type="submission" date="2017-11" db="EMBL/GenBank/DDBJ databases">
        <authorList>
            <person name="Blom J."/>
        </authorList>
    </citation>
    <scope>NUCLEOTIDE SEQUENCE [LARGE SCALE GENOMIC DNA]</scope>
    <source>
        <strain evidence="1 2">CFBP3846</strain>
    </source>
</reference>